<evidence type="ECO:0000259" key="11">
    <source>
        <dbReference type="Pfam" id="PF11356"/>
    </source>
</evidence>
<dbReference type="Gene3D" id="2.30.30.830">
    <property type="match status" value="1"/>
</dbReference>
<dbReference type="AlphaFoldDB" id="A0A939DC42"/>
<dbReference type="InterPro" id="IPR036034">
    <property type="entry name" value="PDZ_sf"/>
</dbReference>
<keyword evidence="6 10" id="KW-0812">Transmembrane</keyword>
<sequence length="324" mass="34842">MQQSAQGLAQPARLRLLRRGLLVLLALWAVLALVQLFWALWPQPAPTPLPADIVNPVSRSQGAPETAGVNIDRLVGRKLFGEPGAEPGAAIVEAAPVSGASAREGIEDGARETRLDLILRGVVASTDDGLGHAIIEYRKRQDVYAVDDELPVSGNVRLAKVMPGQVVLDNNGTYELLTLFEESEFDRQLRDTATAPAAAAPRETTHVDKREDAQATELAAGYRAQLYQNPQSLASLVRISAVREGGELRGYRVAPGREAVQFQQLGFKAGDLVTSVNGISLDDPANTMQLYQTMRTASEAVFELERDGQPMSVSVDLGAGAQQQ</sequence>
<dbReference type="InterPro" id="IPR024961">
    <property type="entry name" value="T2SS_GspC_N"/>
</dbReference>
<organism evidence="12 13">
    <name type="scientific">Parahaliea mediterranea</name>
    <dbReference type="NCBI Taxonomy" id="651086"/>
    <lineage>
        <taxon>Bacteria</taxon>
        <taxon>Pseudomonadati</taxon>
        <taxon>Pseudomonadota</taxon>
        <taxon>Gammaproteobacteria</taxon>
        <taxon>Cellvibrionales</taxon>
        <taxon>Halieaceae</taxon>
        <taxon>Parahaliea</taxon>
    </lineage>
</organism>
<gene>
    <name evidence="12" type="primary">gspC</name>
    <name evidence="12" type="ORF">JYP50_02415</name>
</gene>
<evidence type="ECO:0000256" key="9">
    <source>
        <dbReference type="ARBA" id="ARBA00023136"/>
    </source>
</evidence>
<comment type="similarity">
    <text evidence="2">Belongs to the GSP C family.</text>
</comment>
<dbReference type="InterPro" id="IPR001639">
    <property type="entry name" value="T2SS_protein-GspC"/>
</dbReference>
<keyword evidence="9 10" id="KW-0472">Membrane</keyword>
<comment type="subcellular location">
    <subcellularLocation>
        <location evidence="1">Cell inner membrane</location>
    </subcellularLocation>
</comment>
<evidence type="ECO:0000256" key="8">
    <source>
        <dbReference type="ARBA" id="ARBA00022989"/>
    </source>
</evidence>
<evidence type="ECO:0000313" key="12">
    <source>
        <dbReference type="EMBL" id="MBN7795426.1"/>
    </source>
</evidence>
<dbReference type="GO" id="GO:0015627">
    <property type="term" value="C:type II protein secretion system complex"/>
    <property type="evidence" value="ECO:0007669"/>
    <property type="project" value="InterPro"/>
</dbReference>
<keyword evidence="8 10" id="KW-1133">Transmembrane helix</keyword>
<comment type="caution">
    <text evidence="12">The sequence shown here is derived from an EMBL/GenBank/DDBJ whole genome shotgun (WGS) entry which is preliminary data.</text>
</comment>
<evidence type="ECO:0000256" key="6">
    <source>
        <dbReference type="ARBA" id="ARBA00022692"/>
    </source>
</evidence>
<evidence type="ECO:0000256" key="5">
    <source>
        <dbReference type="ARBA" id="ARBA00022519"/>
    </source>
</evidence>
<evidence type="ECO:0000256" key="3">
    <source>
        <dbReference type="ARBA" id="ARBA00022448"/>
    </source>
</evidence>
<keyword evidence="4" id="KW-1003">Cell membrane</keyword>
<evidence type="ECO:0000313" key="13">
    <source>
        <dbReference type="Proteomes" id="UP000664303"/>
    </source>
</evidence>
<evidence type="ECO:0000256" key="2">
    <source>
        <dbReference type="ARBA" id="ARBA00007986"/>
    </source>
</evidence>
<keyword evidence="5" id="KW-0997">Cell inner membrane</keyword>
<feature type="transmembrane region" description="Helical" evidence="10">
    <location>
        <begin position="21"/>
        <end position="41"/>
    </location>
</feature>
<feature type="domain" description="Type II secretion system protein GspC N-terminal" evidence="11">
    <location>
        <begin position="24"/>
        <end position="179"/>
    </location>
</feature>
<dbReference type="GO" id="GO:0015628">
    <property type="term" value="P:protein secretion by the type II secretion system"/>
    <property type="evidence" value="ECO:0007669"/>
    <property type="project" value="InterPro"/>
</dbReference>
<reference evidence="12" key="1">
    <citation type="submission" date="2021-02" db="EMBL/GenBank/DDBJ databases">
        <title>PHA producing bacteria isolated from coastal sediment in Guangdong, Shenzhen.</title>
        <authorList>
            <person name="Zheng W."/>
            <person name="Yu S."/>
            <person name="Huang Y."/>
        </authorList>
    </citation>
    <scope>NUCLEOTIDE SEQUENCE</scope>
    <source>
        <strain evidence="12">TN14-10</strain>
    </source>
</reference>
<keyword evidence="7" id="KW-0653">Protein transport</keyword>
<dbReference type="EMBL" id="JAFKCZ010000001">
    <property type="protein sequence ID" value="MBN7795426.1"/>
    <property type="molecule type" value="Genomic_DNA"/>
</dbReference>
<evidence type="ECO:0000256" key="4">
    <source>
        <dbReference type="ARBA" id="ARBA00022475"/>
    </source>
</evidence>
<dbReference type="Gene3D" id="2.30.42.10">
    <property type="match status" value="1"/>
</dbReference>
<dbReference type="Proteomes" id="UP000664303">
    <property type="component" value="Unassembled WGS sequence"/>
</dbReference>
<evidence type="ECO:0000256" key="1">
    <source>
        <dbReference type="ARBA" id="ARBA00004533"/>
    </source>
</evidence>
<name>A0A939DC42_9GAMM</name>
<dbReference type="Pfam" id="PF11356">
    <property type="entry name" value="T2SSC"/>
    <property type="match status" value="1"/>
</dbReference>
<keyword evidence="3" id="KW-0813">Transport</keyword>
<dbReference type="NCBIfam" id="TIGR01713">
    <property type="entry name" value="typeII_sec_gspC"/>
    <property type="match status" value="1"/>
</dbReference>
<dbReference type="GO" id="GO:0005886">
    <property type="term" value="C:plasma membrane"/>
    <property type="evidence" value="ECO:0007669"/>
    <property type="project" value="UniProtKB-SubCell"/>
</dbReference>
<evidence type="ECO:0000256" key="7">
    <source>
        <dbReference type="ARBA" id="ARBA00022927"/>
    </source>
</evidence>
<proteinExistence type="inferred from homology"/>
<evidence type="ECO:0000256" key="10">
    <source>
        <dbReference type="SAM" id="Phobius"/>
    </source>
</evidence>
<protein>
    <submittedName>
        <fullName evidence="12">Type II secretion system protein GspC</fullName>
    </submittedName>
</protein>
<dbReference type="SUPFAM" id="SSF50156">
    <property type="entry name" value="PDZ domain-like"/>
    <property type="match status" value="1"/>
</dbReference>
<keyword evidence="13" id="KW-1185">Reference proteome</keyword>
<accession>A0A939DC42</accession>